<evidence type="ECO:0000256" key="1">
    <source>
        <dbReference type="SAM" id="Phobius"/>
    </source>
</evidence>
<dbReference type="EMBL" id="CP034235">
    <property type="protein sequence ID" value="QGQ96435.1"/>
    <property type="molecule type" value="Genomic_DNA"/>
</dbReference>
<organism evidence="2 3">
    <name type="scientific">Paenibacillus psychroresistens</name>
    <dbReference type="NCBI Taxonomy" id="1778678"/>
    <lineage>
        <taxon>Bacteria</taxon>
        <taxon>Bacillati</taxon>
        <taxon>Bacillota</taxon>
        <taxon>Bacilli</taxon>
        <taxon>Bacillales</taxon>
        <taxon>Paenibacillaceae</taxon>
        <taxon>Paenibacillus</taxon>
    </lineage>
</organism>
<keyword evidence="1" id="KW-1133">Transmembrane helix</keyword>
<dbReference type="KEGG" id="ppsc:EHS13_16865"/>
<protein>
    <submittedName>
        <fullName evidence="2">Uncharacterized protein</fullName>
    </submittedName>
</protein>
<evidence type="ECO:0000313" key="3">
    <source>
        <dbReference type="Proteomes" id="UP000426246"/>
    </source>
</evidence>
<keyword evidence="1" id="KW-0812">Transmembrane</keyword>
<dbReference type="Proteomes" id="UP000426246">
    <property type="component" value="Chromosome"/>
</dbReference>
<sequence>MKVVMPATIKSSFLGKLLAYALCFLIIISLGINAYQYKMLISERKNDINMSEDFMSNHAATFSNVFYNPENIAIMEYINNPDKLSVIIEGVQLAESYYMAASKFQAIALSGKSIMQSGVLLNDYLNELRSYRTYLESNSKEPYGNIKQVAIVIKDLQTISNWLMEKYKNKELKVYTDENFYKEVYPKLESDVKSYRFTFSSED</sequence>
<keyword evidence="3" id="KW-1185">Reference proteome</keyword>
<name>A0A6B8RLN3_9BACL</name>
<evidence type="ECO:0000313" key="2">
    <source>
        <dbReference type="EMBL" id="QGQ96435.1"/>
    </source>
</evidence>
<keyword evidence="1" id="KW-0472">Membrane</keyword>
<dbReference type="RefSeq" id="WP_155701470.1">
    <property type="nucleotide sequence ID" value="NZ_CP034235.1"/>
</dbReference>
<dbReference type="AlphaFoldDB" id="A0A6B8RLN3"/>
<reference evidence="3" key="1">
    <citation type="submission" date="2018-11" db="EMBL/GenBank/DDBJ databases">
        <title>Complete genome sequence of Paenibacillus sp. ML311-T8.</title>
        <authorList>
            <person name="Nam Y.-D."/>
            <person name="Kang J."/>
            <person name="Chung W.-H."/>
            <person name="Park Y.S."/>
        </authorList>
    </citation>
    <scope>NUCLEOTIDE SEQUENCE [LARGE SCALE GENOMIC DNA]</scope>
    <source>
        <strain evidence="3">ML311-T8</strain>
    </source>
</reference>
<feature type="transmembrane region" description="Helical" evidence="1">
    <location>
        <begin position="17"/>
        <end position="35"/>
    </location>
</feature>
<gene>
    <name evidence="2" type="ORF">EHS13_16865</name>
</gene>
<accession>A0A6B8RLN3</accession>
<proteinExistence type="predicted"/>